<name>A0A497U5G4_9FLAO</name>
<dbReference type="GO" id="GO:0080120">
    <property type="term" value="P:CAAX-box protein maturation"/>
    <property type="evidence" value="ECO:0007669"/>
    <property type="project" value="UniProtKB-ARBA"/>
</dbReference>
<feature type="domain" description="CAAX prenyl protease 2/Lysostaphin resistance protein A-like" evidence="2">
    <location>
        <begin position="147"/>
        <end position="242"/>
    </location>
</feature>
<dbReference type="Proteomes" id="UP000275027">
    <property type="component" value="Unassembled WGS sequence"/>
</dbReference>
<feature type="transmembrane region" description="Helical" evidence="1">
    <location>
        <begin position="266"/>
        <end position="287"/>
    </location>
</feature>
<evidence type="ECO:0000313" key="3">
    <source>
        <dbReference type="EMBL" id="PKW20672.1"/>
    </source>
</evidence>
<proteinExistence type="predicted"/>
<dbReference type="PANTHER" id="PTHR39430">
    <property type="entry name" value="MEMBRANE-ASSOCIATED PROTEASE-RELATED"/>
    <property type="match status" value="1"/>
</dbReference>
<dbReference type="RefSeq" id="WP_101472661.1">
    <property type="nucleotide sequence ID" value="NZ_PJND01000009.1"/>
</dbReference>
<feature type="transmembrane region" description="Helical" evidence="1">
    <location>
        <begin position="181"/>
        <end position="198"/>
    </location>
</feature>
<feature type="transmembrane region" description="Helical" evidence="1">
    <location>
        <begin position="67"/>
        <end position="88"/>
    </location>
</feature>
<dbReference type="Pfam" id="PF02517">
    <property type="entry name" value="Rce1-like"/>
    <property type="match status" value="1"/>
</dbReference>
<dbReference type="PANTHER" id="PTHR39430:SF1">
    <property type="entry name" value="PROTEASE"/>
    <property type="match status" value="1"/>
</dbReference>
<comment type="caution">
    <text evidence="4">The sequence shown here is derived from an EMBL/GenBank/DDBJ whole genome shotgun (WGS) entry which is preliminary data.</text>
</comment>
<evidence type="ECO:0000256" key="1">
    <source>
        <dbReference type="SAM" id="Phobius"/>
    </source>
</evidence>
<gene>
    <name evidence="3" type="ORF">B0G92_2822</name>
    <name evidence="4" type="ORF">CLV50_2832</name>
</gene>
<feature type="transmembrane region" description="Helical" evidence="1">
    <location>
        <begin position="204"/>
        <end position="225"/>
    </location>
</feature>
<feature type="transmembrane region" description="Helical" evidence="1">
    <location>
        <begin position="141"/>
        <end position="160"/>
    </location>
</feature>
<feature type="transmembrane region" description="Helical" evidence="1">
    <location>
        <begin position="237"/>
        <end position="254"/>
    </location>
</feature>
<evidence type="ECO:0000313" key="6">
    <source>
        <dbReference type="Proteomes" id="UP000275027"/>
    </source>
</evidence>
<reference evidence="4 6" key="2">
    <citation type="submission" date="2018-10" db="EMBL/GenBank/DDBJ databases">
        <title>Genomic Encyclopedia of Archaeal and Bacterial Type Strains, Phase II (KMG-II): from individual species to whole genera.</title>
        <authorList>
            <person name="Goeker M."/>
        </authorList>
    </citation>
    <scope>NUCLEOTIDE SEQUENCE [LARGE SCALE GENOMIC DNA]</scope>
    <source>
        <strain evidence="4 6">DSM 21886</strain>
    </source>
</reference>
<evidence type="ECO:0000259" key="2">
    <source>
        <dbReference type="Pfam" id="PF02517"/>
    </source>
</evidence>
<evidence type="ECO:0000313" key="5">
    <source>
        <dbReference type="Proteomes" id="UP000233767"/>
    </source>
</evidence>
<dbReference type="GO" id="GO:0004175">
    <property type="term" value="F:endopeptidase activity"/>
    <property type="evidence" value="ECO:0007669"/>
    <property type="project" value="UniProtKB-ARBA"/>
</dbReference>
<keyword evidence="5" id="KW-1185">Reference proteome</keyword>
<feature type="transmembrane region" description="Helical" evidence="1">
    <location>
        <begin position="108"/>
        <end position="129"/>
    </location>
</feature>
<dbReference type="Proteomes" id="UP000233767">
    <property type="component" value="Unassembled WGS sequence"/>
</dbReference>
<keyword evidence="1" id="KW-1133">Transmembrane helix</keyword>
<keyword evidence="1" id="KW-0472">Membrane</keyword>
<sequence>MFIAQGFKSKGNAFWKYIVGSVIVIAASTIGQFPLMIAIAVKSIEENKDFPTDQAAMLTFLDSNLTLFLMLISFAFALLALFFVLKFLHRQRFIEVTTSRPKMDWKRFFFAFGLWTAITVIMTVAAYFVSPQDYEVNFQPVPFAILAIIGIALIPIQTSTEEYVFRGYLMQGFALLSKNKWFPLLMTSVIFGLLHIFNPEVEKMGYIIMIYYIGTGLFLGVLALMDEGIELSLGFHAANNLIGGLLVTSDWTVFQTHSILKDHSEPAAGFDVLLPVFIIFPILLFIFSKKYQWKNWKEKLTGTIPDNLTTDDTYHSNQFDKNDGEAHIL</sequence>
<dbReference type="InterPro" id="IPR003675">
    <property type="entry name" value="Rce1/LyrA-like_dom"/>
</dbReference>
<dbReference type="EMBL" id="PJND01000009">
    <property type="protein sequence ID" value="PKW20672.1"/>
    <property type="molecule type" value="Genomic_DNA"/>
</dbReference>
<reference evidence="3 5" key="1">
    <citation type="submission" date="2017-12" db="EMBL/GenBank/DDBJ databases">
        <title>Genomic Encyclopedia of Type Strains, Phase III (KMG-III): the genomes of soil and plant-associated and newly described type strains.</title>
        <authorList>
            <person name="Whitman W."/>
        </authorList>
    </citation>
    <scope>NUCLEOTIDE SEQUENCE [LARGE SCALE GENOMIC DNA]</scope>
    <source>
        <strain evidence="3 5">IP-10</strain>
    </source>
</reference>
<protein>
    <recommendedName>
        <fullName evidence="2">CAAX prenyl protease 2/Lysostaphin resistance protein A-like domain-containing protein</fullName>
    </recommendedName>
</protein>
<feature type="transmembrane region" description="Helical" evidence="1">
    <location>
        <begin position="17"/>
        <end position="41"/>
    </location>
</feature>
<accession>A0A497U5G4</accession>
<dbReference type="EMBL" id="RCCB01000013">
    <property type="protein sequence ID" value="RLJ24115.1"/>
    <property type="molecule type" value="Genomic_DNA"/>
</dbReference>
<keyword evidence="1" id="KW-0812">Transmembrane</keyword>
<dbReference type="AlphaFoldDB" id="A0A497U5G4"/>
<evidence type="ECO:0000313" key="4">
    <source>
        <dbReference type="EMBL" id="RLJ24115.1"/>
    </source>
</evidence>
<organism evidence="4 6">
    <name type="scientific">Flavobacterium lindanitolerans</name>
    <dbReference type="NCBI Taxonomy" id="428988"/>
    <lineage>
        <taxon>Bacteria</taxon>
        <taxon>Pseudomonadati</taxon>
        <taxon>Bacteroidota</taxon>
        <taxon>Flavobacteriia</taxon>
        <taxon>Flavobacteriales</taxon>
        <taxon>Flavobacteriaceae</taxon>
        <taxon>Flavobacterium</taxon>
    </lineage>
</organism>